<dbReference type="PANTHER" id="PTHR43948:SF14">
    <property type="entry name" value="PROTEIN DNAJ, PUTATIVE-RELATED"/>
    <property type="match status" value="1"/>
</dbReference>
<gene>
    <name evidence="3" type="ORF">PGLA1383_LOCUS30895</name>
</gene>
<dbReference type="Proteomes" id="UP000654075">
    <property type="component" value="Unassembled WGS sequence"/>
</dbReference>
<feature type="region of interest" description="Disordered" evidence="1">
    <location>
        <begin position="79"/>
        <end position="139"/>
    </location>
</feature>
<reference evidence="3" key="1">
    <citation type="submission" date="2021-02" db="EMBL/GenBank/DDBJ databases">
        <authorList>
            <person name="Dougan E. K."/>
            <person name="Rhodes N."/>
            <person name="Thang M."/>
            <person name="Chan C."/>
        </authorList>
    </citation>
    <scope>NUCLEOTIDE SEQUENCE</scope>
</reference>
<dbReference type="SUPFAM" id="SSF46565">
    <property type="entry name" value="Chaperone J-domain"/>
    <property type="match status" value="1"/>
</dbReference>
<accession>A0A813FRW1</accession>
<dbReference type="PANTHER" id="PTHR43948">
    <property type="entry name" value="DNAJ HOMOLOG SUBFAMILY B"/>
    <property type="match status" value="1"/>
</dbReference>
<dbReference type="InterPro" id="IPR036869">
    <property type="entry name" value="J_dom_sf"/>
</dbReference>
<proteinExistence type="predicted"/>
<organism evidence="3 4">
    <name type="scientific">Polarella glacialis</name>
    <name type="common">Dinoflagellate</name>
    <dbReference type="NCBI Taxonomy" id="89957"/>
    <lineage>
        <taxon>Eukaryota</taxon>
        <taxon>Sar</taxon>
        <taxon>Alveolata</taxon>
        <taxon>Dinophyceae</taxon>
        <taxon>Suessiales</taxon>
        <taxon>Suessiaceae</taxon>
        <taxon>Polarella</taxon>
    </lineage>
</organism>
<evidence type="ECO:0000313" key="4">
    <source>
        <dbReference type="Proteomes" id="UP000654075"/>
    </source>
</evidence>
<feature type="compositionally biased region" description="Low complexity" evidence="1">
    <location>
        <begin position="198"/>
        <end position="220"/>
    </location>
</feature>
<dbReference type="SMART" id="SM00271">
    <property type="entry name" value="DnaJ"/>
    <property type="match status" value="1"/>
</dbReference>
<dbReference type="GO" id="GO:0051087">
    <property type="term" value="F:protein-folding chaperone binding"/>
    <property type="evidence" value="ECO:0007669"/>
    <property type="project" value="TreeGrafter"/>
</dbReference>
<dbReference type="Pfam" id="PF00226">
    <property type="entry name" value="DnaJ"/>
    <property type="match status" value="1"/>
</dbReference>
<comment type="caution">
    <text evidence="3">The sequence shown here is derived from an EMBL/GenBank/DDBJ whole genome shotgun (WGS) entry which is preliminary data.</text>
</comment>
<name>A0A813FRW1_POLGL</name>
<dbReference type="CDD" id="cd06257">
    <property type="entry name" value="DnaJ"/>
    <property type="match status" value="1"/>
</dbReference>
<feature type="region of interest" description="Disordered" evidence="1">
    <location>
        <begin position="188"/>
        <end position="234"/>
    </location>
</feature>
<feature type="compositionally biased region" description="Polar residues" evidence="1">
    <location>
        <begin position="79"/>
        <end position="88"/>
    </location>
</feature>
<dbReference type="InterPro" id="IPR001623">
    <property type="entry name" value="DnaJ_domain"/>
</dbReference>
<dbReference type="EMBL" id="CAJNNV010025204">
    <property type="protein sequence ID" value="CAE8613114.1"/>
    <property type="molecule type" value="Genomic_DNA"/>
</dbReference>
<evidence type="ECO:0000256" key="1">
    <source>
        <dbReference type="SAM" id="MobiDB-lite"/>
    </source>
</evidence>
<dbReference type="GO" id="GO:0005737">
    <property type="term" value="C:cytoplasm"/>
    <property type="evidence" value="ECO:0007669"/>
    <property type="project" value="TreeGrafter"/>
</dbReference>
<dbReference type="PROSITE" id="PS50076">
    <property type="entry name" value="DNAJ_2"/>
    <property type="match status" value="1"/>
</dbReference>
<dbReference type="Gene3D" id="1.10.287.110">
    <property type="entry name" value="DnaJ domain"/>
    <property type="match status" value="1"/>
</dbReference>
<dbReference type="GO" id="GO:0051082">
    <property type="term" value="F:unfolded protein binding"/>
    <property type="evidence" value="ECO:0007669"/>
    <property type="project" value="TreeGrafter"/>
</dbReference>
<protein>
    <recommendedName>
        <fullName evidence="2">J domain-containing protein</fullName>
    </recommendedName>
</protein>
<feature type="domain" description="J" evidence="2">
    <location>
        <begin position="7"/>
        <end position="73"/>
    </location>
</feature>
<evidence type="ECO:0000259" key="2">
    <source>
        <dbReference type="PROSITE" id="PS50076"/>
    </source>
</evidence>
<dbReference type="SUPFAM" id="SSF81995">
    <property type="entry name" value="beta-sandwich domain of Sec23/24"/>
    <property type="match status" value="1"/>
</dbReference>
<keyword evidence="4" id="KW-1185">Reference proteome</keyword>
<dbReference type="GO" id="GO:0044183">
    <property type="term" value="F:protein folding chaperone"/>
    <property type="evidence" value="ECO:0007669"/>
    <property type="project" value="TreeGrafter"/>
</dbReference>
<evidence type="ECO:0000313" key="3">
    <source>
        <dbReference type="EMBL" id="CAE8613114.1"/>
    </source>
</evidence>
<dbReference type="OrthoDB" id="439317at2759"/>
<dbReference type="GO" id="GO:0005634">
    <property type="term" value="C:nucleus"/>
    <property type="evidence" value="ECO:0007669"/>
    <property type="project" value="TreeGrafter"/>
</dbReference>
<dbReference type="PRINTS" id="PR00625">
    <property type="entry name" value="JDOMAIN"/>
</dbReference>
<sequence>MADSTDDYYGLLALKSSASEAEVRQAYKKMALRWHPDKNPEDRLTAESMFKSIAQAYKVLSDPQARKLYDQSLLLQSTSNRKAASTSDAGPRHTAKAAARQVAPLTGSLQPKGPAGWWSSSAARWGRSTEEQSSRSQEGLQEAYNLFEEVLGHDPFKDFDKLFAEAASQGSGGQSSHGGFRIFNNSTKSVSQHVSAEPQQQQQQQPQQQQQQQQQQQHQPTRAPGTSAPPKSGLSLRVLCVGRHGVAYRRSMDLADRKSDIPGPGCGDILPVQEQKGQWVRNEKGWLPLVINDEPVCEVIDASREFAVRCLAPHGLAYRRTMDLKDRLDEPRGPSHLEIVAIEERCGDWVRSVPGCWLPLSVGGQPVLELLEGRRPAASAPEPEEELGTRWPSFQFQGWWGDSWSLMLAKGMCHWTWAAARYSPRFSLGLLVVSGVGCYSALIVTRIVLRGWWSAVTGFLPRAS</sequence>
<dbReference type="AlphaFoldDB" id="A0A813FRW1"/>
<feature type="compositionally biased region" description="Low complexity" evidence="1">
    <location>
        <begin position="115"/>
        <end position="126"/>
    </location>
</feature>